<dbReference type="PIRSF" id="PIRSF006169">
    <property type="entry name" value="UCP006169"/>
    <property type="match status" value="1"/>
</dbReference>
<protein>
    <submittedName>
        <fullName evidence="2">YheU family protein</fullName>
    </submittedName>
</protein>
<dbReference type="InterPro" id="IPR036685">
    <property type="entry name" value="YehU-like_sf"/>
</dbReference>
<comment type="caution">
    <text evidence="2">The sequence shown here is derived from an EMBL/GenBank/DDBJ whole genome shotgun (WGS) entry which is preliminary data.</text>
</comment>
<proteinExistence type="inferred from homology"/>
<dbReference type="Gene3D" id="1.10.10.610">
    <property type="entry name" value="YehU-like"/>
    <property type="match status" value="1"/>
</dbReference>
<evidence type="ECO:0000313" key="2">
    <source>
        <dbReference type="EMBL" id="MEY1662334.1"/>
    </source>
</evidence>
<sequence length="77" mass="8821">MQIPWNQIPADTLGNLLEEFVTRDGTDYGAEEVPLTTRVAQVRRQLERGEAVIWFDDATESVSVFSRRELIERGLLD</sequence>
<accession>A0ABV4AHL8</accession>
<reference evidence="2 3" key="1">
    <citation type="submission" date="2024-07" db="EMBL/GenBank/DDBJ databases">
        <authorList>
            <person name="Ren Q."/>
        </authorList>
    </citation>
    <scope>NUCLEOTIDE SEQUENCE [LARGE SCALE GENOMIC DNA]</scope>
    <source>
        <strain evidence="2 3">REN37</strain>
    </source>
</reference>
<dbReference type="SUPFAM" id="SSF118001">
    <property type="entry name" value="YehU-like"/>
    <property type="match status" value="1"/>
</dbReference>
<gene>
    <name evidence="2" type="ORF">AB5I84_09265</name>
</gene>
<evidence type="ECO:0000256" key="1">
    <source>
        <dbReference type="ARBA" id="ARBA00006450"/>
    </source>
</evidence>
<dbReference type="Proteomes" id="UP001562065">
    <property type="component" value="Unassembled WGS sequence"/>
</dbReference>
<evidence type="ECO:0000313" key="3">
    <source>
        <dbReference type="Proteomes" id="UP001562065"/>
    </source>
</evidence>
<dbReference type="RefSeq" id="WP_369455570.1">
    <property type="nucleotide sequence ID" value="NZ_JBGCUO010000001.1"/>
</dbReference>
<comment type="similarity">
    <text evidence="1">Belongs to the UPF0270 family.</text>
</comment>
<organism evidence="2 3">
    <name type="scientific">Isoalcanivorax beigongshangi</name>
    <dbReference type="NCBI Taxonomy" id="3238810"/>
    <lineage>
        <taxon>Bacteria</taxon>
        <taxon>Pseudomonadati</taxon>
        <taxon>Pseudomonadota</taxon>
        <taxon>Gammaproteobacteria</taxon>
        <taxon>Oceanospirillales</taxon>
        <taxon>Alcanivoracaceae</taxon>
        <taxon>Isoalcanivorax</taxon>
    </lineage>
</organism>
<name>A0ABV4AHL8_9GAMM</name>
<dbReference type="EMBL" id="JBGCUO010000001">
    <property type="protein sequence ID" value="MEY1662334.1"/>
    <property type="molecule type" value="Genomic_DNA"/>
</dbReference>
<keyword evidence="3" id="KW-1185">Reference proteome</keyword>
<dbReference type="InterPro" id="IPR010648">
    <property type="entry name" value="UPF0270"/>
</dbReference>
<dbReference type="Pfam" id="PF06794">
    <property type="entry name" value="UPF0270"/>
    <property type="match status" value="1"/>
</dbReference>